<dbReference type="Gene3D" id="1.20.1250.20">
    <property type="entry name" value="MFS general substrate transporter like domains"/>
    <property type="match status" value="1"/>
</dbReference>
<dbReference type="PANTHER" id="PTHR11662:SF399">
    <property type="entry name" value="FI19708P1-RELATED"/>
    <property type="match status" value="1"/>
</dbReference>
<feature type="transmembrane region" description="Helical" evidence="6">
    <location>
        <begin position="307"/>
        <end position="323"/>
    </location>
</feature>
<sequence length="455" mass="49600">MGISDKPPAIKSPLVCSQRLTLTLMAFLGTLFVYVVRVNLSVAIICMVRSDVTVVNGSLSNVTNVTSHTDDSCGGSDQALTADRLREDTGEFSWDKGTQSKLLVMYFYGYIFTQVPGPLLGNIFTFSISGVLCTHGFDNGWGSIFYLSGLFYLLWVMAWFPVTSDTPAKHKRISAREQNYIETSIGKSSVAKVLKVPWLSMFRSGPLWAIIIAHFCNNYINYTLLTSLPTFMKESLKFDISQNGFLSSAPYLTQFVTSLAGGVVADKLRQRGVMSTRVVRRSFQAISFWGSAVCIVLAGQMTCDQRYWAVVLLCLCVGFMGLNRSGYTVNHLDLAPAYAGILFGITNTAATIPGMIAPLVAGAMTPNRSAEEWRSVFYVCGAVAAVGGIIYVILADGELQEWAVPPDVSGNTGMTYPADGKEEEGSHSKDGEESEDCDIAHPISVTERNQLQTKA</sequence>
<name>A0ABM1VVC2_APLCA</name>
<evidence type="ECO:0000256" key="1">
    <source>
        <dbReference type="ARBA" id="ARBA00004141"/>
    </source>
</evidence>
<feature type="transmembrane region" description="Helical" evidence="6">
    <location>
        <begin position="376"/>
        <end position="394"/>
    </location>
</feature>
<feature type="transmembrane region" description="Helical" evidence="6">
    <location>
        <begin position="20"/>
        <end position="40"/>
    </location>
</feature>
<proteinExistence type="predicted"/>
<keyword evidence="3 6" id="KW-1133">Transmembrane helix</keyword>
<feature type="transmembrane region" description="Helical" evidence="6">
    <location>
        <begin position="103"/>
        <end position="124"/>
    </location>
</feature>
<feature type="transmembrane region" description="Helical" evidence="6">
    <location>
        <begin position="144"/>
        <end position="162"/>
    </location>
</feature>
<organism evidence="7 8">
    <name type="scientific">Aplysia californica</name>
    <name type="common">California sea hare</name>
    <dbReference type="NCBI Taxonomy" id="6500"/>
    <lineage>
        <taxon>Eukaryota</taxon>
        <taxon>Metazoa</taxon>
        <taxon>Spiralia</taxon>
        <taxon>Lophotrochozoa</taxon>
        <taxon>Mollusca</taxon>
        <taxon>Gastropoda</taxon>
        <taxon>Heterobranchia</taxon>
        <taxon>Euthyneura</taxon>
        <taxon>Tectipleura</taxon>
        <taxon>Aplysiida</taxon>
        <taxon>Aplysioidea</taxon>
        <taxon>Aplysiidae</taxon>
        <taxon>Aplysia</taxon>
    </lineage>
</organism>
<protein>
    <submittedName>
        <fullName evidence="8">Sialin</fullName>
    </submittedName>
</protein>
<dbReference type="InterPro" id="IPR036259">
    <property type="entry name" value="MFS_trans_sf"/>
</dbReference>
<evidence type="ECO:0000256" key="6">
    <source>
        <dbReference type="SAM" id="Phobius"/>
    </source>
</evidence>
<feature type="region of interest" description="Disordered" evidence="5">
    <location>
        <begin position="410"/>
        <end position="455"/>
    </location>
</feature>
<feature type="compositionally biased region" description="Basic and acidic residues" evidence="5">
    <location>
        <begin position="419"/>
        <end position="431"/>
    </location>
</feature>
<keyword evidence="4 6" id="KW-0472">Membrane</keyword>
<evidence type="ECO:0000256" key="2">
    <source>
        <dbReference type="ARBA" id="ARBA00022692"/>
    </source>
</evidence>
<dbReference type="SUPFAM" id="SSF103473">
    <property type="entry name" value="MFS general substrate transporter"/>
    <property type="match status" value="1"/>
</dbReference>
<evidence type="ECO:0000313" key="8">
    <source>
        <dbReference type="RefSeq" id="XP_035826364.1"/>
    </source>
</evidence>
<dbReference type="RefSeq" id="XP_035826364.1">
    <property type="nucleotide sequence ID" value="XM_035970471.1"/>
</dbReference>
<dbReference type="InterPro" id="IPR011701">
    <property type="entry name" value="MFS"/>
</dbReference>
<gene>
    <name evidence="8" type="primary">LOC101850340</name>
</gene>
<feature type="transmembrane region" description="Helical" evidence="6">
    <location>
        <begin position="335"/>
        <end position="356"/>
    </location>
</feature>
<evidence type="ECO:0000313" key="7">
    <source>
        <dbReference type="Proteomes" id="UP000694888"/>
    </source>
</evidence>
<accession>A0ABM1VVC2</accession>
<dbReference type="Proteomes" id="UP000694888">
    <property type="component" value="Unplaced"/>
</dbReference>
<comment type="subcellular location">
    <subcellularLocation>
        <location evidence="1">Membrane</location>
        <topology evidence="1">Multi-pass membrane protein</topology>
    </subcellularLocation>
</comment>
<feature type="transmembrane region" description="Helical" evidence="6">
    <location>
        <begin position="207"/>
        <end position="225"/>
    </location>
</feature>
<keyword evidence="2 6" id="KW-0812">Transmembrane</keyword>
<feature type="transmembrane region" description="Helical" evidence="6">
    <location>
        <begin position="285"/>
        <end position="301"/>
    </location>
</feature>
<evidence type="ECO:0000256" key="5">
    <source>
        <dbReference type="SAM" id="MobiDB-lite"/>
    </source>
</evidence>
<dbReference type="InterPro" id="IPR050382">
    <property type="entry name" value="MFS_Na/Anion_cotransporter"/>
</dbReference>
<feature type="transmembrane region" description="Helical" evidence="6">
    <location>
        <begin position="245"/>
        <end position="265"/>
    </location>
</feature>
<reference evidence="8" key="1">
    <citation type="submission" date="2025-08" db="UniProtKB">
        <authorList>
            <consortium name="RefSeq"/>
        </authorList>
    </citation>
    <scope>IDENTIFICATION</scope>
</reference>
<evidence type="ECO:0000256" key="3">
    <source>
        <dbReference type="ARBA" id="ARBA00022989"/>
    </source>
</evidence>
<feature type="compositionally biased region" description="Polar residues" evidence="5">
    <location>
        <begin position="446"/>
        <end position="455"/>
    </location>
</feature>
<evidence type="ECO:0000256" key="4">
    <source>
        <dbReference type="ARBA" id="ARBA00023136"/>
    </source>
</evidence>
<dbReference type="PANTHER" id="PTHR11662">
    <property type="entry name" value="SOLUTE CARRIER FAMILY 17"/>
    <property type="match status" value="1"/>
</dbReference>
<dbReference type="Pfam" id="PF07690">
    <property type="entry name" value="MFS_1"/>
    <property type="match status" value="1"/>
</dbReference>
<dbReference type="GeneID" id="101850340"/>
<keyword evidence="7" id="KW-1185">Reference proteome</keyword>